<dbReference type="InterPro" id="IPR012296">
    <property type="entry name" value="Nuclease_put_TT1808"/>
</dbReference>
<keyword evidence="3" id="KW-0255">Endonuclease</keyword>
<proteinExistence type="predicted"/>
<evidence type="ECO:0000313" key="3">
    <source>
        <dbReference type="EMBL" id="NKQ54882.1"/>
    </source>
</evidence>
<dbReference type="Gene3D" id="3.90.1570.10">
    <property type="entry name" value="tt1808, chain A"/>
    <property type="match status" value="1"/>
</dbReference>
<sequence length="172" mass="19748">MGRLPHRPWLPALRGEPEPAGRPDRPRHGESRARLIASARQPWWRLLRRYARDDELTGWVADDRTAEPGGHARRWIDRHRLRRTLERCVLLVEVTSPGSVTTDQVDKPAEYARAGIEHFWRVENLTDEPADLALFRYRLDREGGGYVLLEAHKGKMTVPTPVALRLDLAGLL</sequence>
<gene>
    <name evidence="3" type="ORF">HFP15_18515</name>
</gene>
<organism evidence="3 4">
    <name type="scientific">Amycolatopsis acididurans</name>
    <dbReference type="NCBI Taxonomy" id="2724524"/>
    <lineage>
        <taxon>Bacteria</taxon>
        <taxon>Bacillati</taxon>
        <taxon>Actinomycetota</taxon>
        <taxon>Actinomycetes</taxon>
        <taxon>Pseudonocardiales</taxon>
        <taxon>Pseudonocardiaceae</taxon>
        <taxon>Amycolatopsis</taxon>
    </lineage>
</organism>
<evidence type="ECO:0000259" key="2">
    <source>
        <dbReference type="Pfam" id="PF05685"/>
    </source>
</evidence>
<dbReference type="SUPFAM" id="SSF52980">
    <property type="entry name" value="Restriction endonuclease-like"/>
    <property type="match status" value="1"/>
</dbReference>
<dbReference type="Pfam" id="PF05685">
    <property type="entry name" value="Uma2"/>
    <property type="match status" value="1"/>
</dbReference>
<accession>A0ABX1J514</accession>
<feature type="domain" description="Putative restriction endonuclease" evidence="2">
    <location>
        <begin position="15"/>
        <end position="164"/>
    </location>
</feature>
<dbReference type="RefSeq" id="WP_168517362.1">
    <property type="nucleotide sequence ID" value="NZ_JAAXLS010000011.1"/>
</dbReference>
<dbReference type="EMBL" id="JAAXLS010000011">
    <property type="protein sequence ID" value="NKQ54882.1"/>
    <property type="molecule type" value="Genomic_DNA"/>
</dbReference>
<evidence type="ECO:0000256" key="1">
    <source>
        <dbReference type="SAM" id="MobiDB-lite"/>
    </source>
</evidence>
<protein>
    <submittedName>
        <fullName evidence="3">Uma2 family endonuclease</fullName>
    </submittedName>
</protein>
<dbReference type="CDD" id="cd06260">
    <property type="entry name" value="DUF820-like"/>
    <property type="match status" value="1"/>
</dbReference>
<feature type="compositionally biased region" description="Basic and acidic residues" evidence="1">
    <location>
        <begin position="15"/>
        <end position="31"/>
    </location>
</feature>
<dbReference type="Proteomes" id="UP000715441">
    <property type="component" value="Unassembled WGS sequence"/>
</dbReference>
<name>A0ABX1J514_9PSEU</name>
<dbReference type="GO" id="GO:0004519">
    <property type="term" value="F:endonuclease activity"/>
    <property type="evidence" value="ECO:0007669"/>
    <property type="project" value="UniProtKB-KW"/>
</dbReference>
<dbReference type="InterPro" id="IPR008538">
    <property type="entry name" value="Uma2"/>
</dbReference>
<feature type="region of interest" description="Disordered" evidence="1">
    <location>
        <begin position="1"/>
        <end position="31"/>
    </location>
</feature>
<keyword evidence="3" id="KW-0378">Hydrolase</keyword>
<comment type="caution">
    <text evidence="3">The sequence shown here is derived from an EMBL/GenBank/DDBJ whole genome shotgun (WGS) entry which is preliminary data.</text>
</comment>
<dbReference type="InterPro" id="IPR011335">
    <property type="entry name" value="Restrct_endonuc-II-like"/>
</dbReference>
<keyword evidence="4" id="KW-1185">Reference proteome</keyword>
<keyword evidence="3" id="KW-0540">Nuclease</keyword>
<evidence type="ECO:0000313" key="4">
    <source>
        <dbReference type="Proteomes" id="UP000715441"/>
    </source>
</evidence>
<reference evidence="3 4" key="1">
    <citation type="submission" date="2020-04" db="EMBL/GenBank/DDBJ databases">
        <title>Novel species.</title>
        <authorList>
            <person name="Teo W.F.A."/>
            <person name="Lipun K."/>
            <person name="Srisuk N."/>
            <person name="Duangmal K."/>
        </authorList>
    </citation>
    <scope>NUCLEOTIDE SEQUENCE [LARGE SCALE GENOMIC DNA]</scope>
    <source>
        <strain evidence="3 4">K13G38</strain>
    </source>
</reference>